<organism evidence="2 3">
    <name type="scientific">Diaphorina citri</name>
    <name type="common">Asian citrus psyllid</name>
    <dbReference type="NCBI Taxonomy" id="121845"/>
    <lineage>
        <taxon>Eukaryota</taxon>
        <taxon>Metazoa</taxon>
        <taxon>Ecdysozoa</taxon>
        <taxon>Arthropoda</taxon>
        <taxon>Hexapoda</taxon>
        <taxon>Insecta</taxon>
        <taxon>Pterygota</taxon>
        <taxon>Neoptera</taxon>
        <taxon>Paraneoptera</taxon>
        <taxon>Hemiptera</taxon>
        <taxon>Sternorrhyncha</taxon>
        <taxon>Psylloidea</taxon>
        <taxon>Psyllidae</taxon>
        <taxon>Diaphorininae</taxon>
        <taxon>Diaphorina</taxon>
    </lineage>
</organism>
<proteinExistence type="predicted"/>
<feature type="region of interest" description="Disordered" evidence="1">
    <location>
        <begin position="350"/>
        <end position="457"/>
    </location>
</feature>
<feature type="region of interest" description="Disordered" evidence="1">
    <location>
        <begin position="233"/>
        <end position="268"/>
    </location>
</feature>
<keyword evidence="2" id="KW-1185">Reference proteome</keyword>
<evidence type="ECO:0000256" key="1">
    <source>
        <dbReference type="SAM" id="MobiDB-lite"/>
    </source>
</evidence>
<protein>
    <submittedName>
        <fullName evidence="3">Uncharacterized protein LOC113467614</fullName>
    </submittedName>
</protein>
<dbReference type="AlphaFoldDB" id="A0A3Q0IZ05"/>
<feature type="compositionally biased region" description="Polar residues" evidence="1">
    <location>
        <begin position="352"/>
        <end position="362"/>
    </location>
</feature>
<feature type="compositionally biased region" description="Basic and acidic residues" evidence="1">
    <location>
        <begin position="139"/>
        <end position="150"/>
    </location>
</feature>
<dbReference type="KEGG" id="dci:113467614"/>
<dbReference type="PaxDb" id="121845-A0A3Q0IZ05"/>
<gene>
    <name evidence="3" type="primary">LOC113467614</name>
</gene>
<feature type="region of interest" description="Disordered" evidence="1">
    <location>
        <begin position="197"/>
        <end position="219"/>
    </location>
</feature>
<feature type="region of interest" description="Disordered" evidence="1">
    <location>
        <begin position="299"/>
        <end position="319"/>
    </location>
</feature>
<evidence type="ECO:0000313" key="3">
    <source>
        <dbReference type="RefSeq" id="XP_026679670.1"/>
    </source>
</evidence>
<dbReference type="Proteomes" id="UP000079169">
    <property type="component" value="Unplaced"/>
</dbReference>
<feature type="region of interest" description="Disordered" evidence="1">
    <location>
        <begin position="56"/>
        <end position="75"/>
    </location>
</feature>
<feature type="region of interest" description="Disordered" evidence="1">
    <location>
        <begin position="1"/>
        <end position="43"/>
    </location>
</feature>
<feature type="region of interest" description="Disordered" evidence="1">
    <location>
        <begin position="131"/>
        <end position="181"/>
    </location>
</feature>
<accession>A0A3Q0IZ05</accession>
<evidence type="ECO:0000313" key="2">
    <source>
        <dbReference type="Proteomes" id="UP000079169"/>
    </source>
</evidence>
<dbReference type="RefSeq" id="XP_026679670.1">
    <property type="nucleotide sequence ID" value="XM_026823869.1"/>
</dbReference>
<feature type="compositionally biased region" description="Acidic residues" evidence="1">
    <location>
        <begin position="204"/>
        <end position="219"/>
    </location>
</feature>
<dbReference type="GeneID" id="113467614"/>
<name>A0A3Q0IZ05_DIACI</name>
<sequence>MHSQDHKPPLLIYPEHSGEHIQPSQDSGSHTLQENLRQGNNDLDVIGNDVHVIERGRQDRPRHAKTSGATDYEHPRAAKSGRAFHNNTKREIGNQAFQKRAIPLQDFHKNMETPQTFQERDIPLQAFQKRGVEKPQAFRKREIPHKRDIRSGGSGEHSPDSNYYVEDTNTDHKRTIDIDNGSPSDIRNIDYYYASGEVNSNEVMQDEEEYDDGEHQEDLEEEVETLLDLKRTGPKARTGGIKGIHKRDIRSGGSGERSPDSNYYVEDTNKDHKRTIDIDNGSPSDIRNIDYYYASGEVNSNGVMQDEEEYDDGEDQEDLEEEVETLLDLKRTDDNYRVIENGEEALCWAGQDDTSTAQLSSSDPPPQGVSPVGDRVEAPPVWIPDGLAPAHHPTNQNSNQHYPTNQNSNQHYPTNQNSNTYPILERSNQPEDFQPMEARDGESNLNATNETRPGDID</sequence>
<reference evidence="3" key="1">
    <citation type="submission" date="2025-08" db="UniProtKB">
        <authorList>
            <consortium name="RefSeq"/>
        </authorList>
    </citation>
    <scope>IDENTIFICATION</scope>
</reference>
<feature type="compositionally biased region" description="Polar residues" evidence="1">
    <location>
        <begin position="393"/>
        <end position="431"/>
    </location>
</feature>
<feature type="compositionally biased region" description="Acidic residues" evidence="1">
    <location>
        <begin position="305"/>
        <end position="319"/>
    </location>
</feature>
<feature type="compositionally biased region" description="Polar residues" evidence="1">
    <location>
        <begin position="22"/>
        <end position="41"/>
    </location>
</feature>